<organism evidence="2 3">
    <name type="scientific">Bradyrhizobium niftali</name>
    <dbReference type="NCBI Taxonomy" id="2560055"/>
    <lineage>
        <taxon>Bacteria</taxon>
        <taxon>Pseudomonadati</taxon>
        <taxon>Pseudomonadota</taxon>
        <taxon>Alphaproteobacteria</taxon>
        <taxon>Hyphomicrobiales</taxon>
        <taxon>Nitrobacteraceae</taxon>
        <taxon>Bradyrhizobium</taxon>
    </lineage>
</organism>
<feature type="region of interest" description="Disordered" evidence="1">
    <location>
        <begin position="55"/>
        <end position="88"/>
    </location>
</feature>
<protein>
    <submittedName>
        <fullName evidence="2">Uncharacterized protein</fullName>
    </submittedName>
</protein>
<dbReference type="AlphaFoldDB" id="A0A4Y9LR47"/>
<evidence type="ECO:0000313" key="3">
    <source>
        <dbReference type="Proteomes" id="UP000297966"/>
    </source>
</evidence>
<feature type="compositionally biased region" description="Low complexity" evidence="1">
    <location>
        <begin position="13"/>
        <end position="25"/>
    </location>
</feature>
<feature type="compositionally biased region" description="Low complexity" evidence="1">
    <location>
        <begin position="63"/>
        <end position="82"/>
    </location>
</feature>
<keyword evidence="3" id="KW-1185">Reference proteome</keyword>
<evidence type="ECO:0000313" key="2">
    <source>
        <dbReference type="EMBL" id="TFV45167.1"/>
    </source>
</evidence>
<gene>
    <name evidence="2" type="ORF">E4K65_24135</name>
</gene>
<sequence length="88" mass="9814">MSSRRRPGPITTGSSVGHSSHSESSPNYSLWVWVPDLRFACPGRRRRLMRAIAHQSRRRWLRATPPSAASAPRHPSPSASSPWCRTAP</sequence>
<name>A0A4Y9LR47_9BRAD</name>
<comment type="caution">
    <text evidence="2">The sequence shown here is derived from an EMBL/GenBank/DDBJ whole genome shotgun (WGS) entry which is preliminary data.</text>
</comment>
<dbReference type="EMBL" id="SPQT01000015">
    <property type="protein sequence ID" value="TFV45167.1"/>
    <property type="molecule type" value="Genomic_DNA"/>
</dbReference>
<accession>A0A4Y9LR47</accession>
<dbReference type="Proteomes" id="UP000297966">
    <property type="component" value="Unassembled WGS sequence"/>
</dbReference>
<reference evidence="2 3" key="1">
    <citation type="submission" date="2019-03" db="EMBL/GenBank/DDBJ databases">
        <title>Bradyrhizobium diversity isolated from nodules of Chamaecrista fasciculata.</title>
        <authorList>
            <person name="Klepa M.S."/>
            <person name="Urquiaga M.O."/>
            <person name="Hungria M."/>
            <person name="Delamuta J.R."/>
        </authorList>
    </citation>
    <scope>NUCLEOTIDE SEQUENCE [LARGE SCALE GENOMIC DNA]</scope>
    <source>
        <strain evidence="2 3">CNPSo 3448</strain>
    </source>
</reference>
<evidence type="ECO:0000256" key="1">
    <source>
        <dbReference type="SAM" id="MobiDB-lite"/>
    </source>
</evidence>
<feature type="region of interest" description="Disordered" evidence="1">
    <location>
        <begin position="1"/>
        <end position="27"/>
    </location>
</feature>
<proteinExistence type="predicted"/>